<sequence>QVIILVETCYSQQIENALNRDQTNLIDAINLFKLWLIQQRVPSLLAHLNCNIYTRIPSLNLKNELVTPFISNSIFIELIHNEGFYIVS</sequence>
<protein>
    <recommendedName>
        <fullName evidence="1">Mediator of RNA polymerase II transcription subunit 14 RM3 domain-containing protein</fullName>
    </recommendedName>
</protein>
<comment type="caution">
    <text evidence="3">The sequence shown here is derived from an EMBL/GenBank/DDBJ whole genome shotgun (WGS) entry which is preliminary data.</text>
</comment>
<gene>
    <name evidence="2" type="ORF">SMN809_LOCUS22306</name>
    <name evidence="3" type="ORF">SMN809_LOCUS22345</name>
</gene>
<dbReference type="AlphaFoldDB" id="A0A8S2S9W5"/>
<dbReference type="Proteomes" id="UP000676336">
    <property type="component" value="Unassembled WGS sequence"/>
</dbReference>
<evidence type="ECO:0000313" key="2">
    <source>
        <dbReference type="EMBL" id="CAF4210842.1"/>
    </source>
</evidence>
<dbReference type="InterPro" id="IPR056879">
    <property type="entry name" value="RM3_Med14"/>
</dbReference>
<accession>A0A8S2S9W5</accession>
<feature type="domain" description="Mediator of RNA polymerase II transcription subunit 14 RM3" evidence="1">
    <location>
        <begin position="7"/>
        <end position="41"/>
    </location>
</feature>
<evidence type="ECO:0000313" key="3">
    <source>
        <dbReference type="EMBL" id="CAF4211816.1"/>
    </source>
</evidence>
<dbReference type="Pfam" id="PF25065">
    <property type="entry name" value="RM3_Med14"/>
    <property type="match status" value="1"/>
</dbReference>
<dbReference type="EMBL" id="CAJOBI010020141">
    <property type="protein sequence ID" value="CAF4210842.1"/>
    <property type="molecule type" value="Genomic_DNA"/>
</dbReference>
<dbReference type="EMBL" id="CAJOBI010020280">
    <property type="protein sequence ID" value="CAF4211816.1"/>
    <property type="molecule type" value="Genomic_DNA"/>
</dbReference>
<feature type="non-terminal residue" evidence="3">
    <location>
        <position position="1"/>
    </location>
</feature>
<evidence type="ECO:0000313" key="4">
    <source>
        <dbReference type="Proteomes" id="UP000676336"/>
    </source>
</evidence>
<proteinExistence type="predicted"/>
<organism evidence="3 4">
    <name type="scientific">Rotaria magnacalcarata</name>
    <dbReference type="NCBI Taxonomy" id="392030"/>
    <lineage>
        <taxon>Eukaryota</taxon>
        <taxon>Metazoa</taxon>
        <taxon>Spiralia</taxon>
        <taxon>Gnathifera</taxon>
        <taxon>Rotifera</taxon>
        <taxon>Eurotatoria</taxon>
        <taxon>Bdelloidea</taxon>
        <taxon>Philodinida</taxon>
        <taxon>Philodinidae</taxon>
        <taxon>Rotaria</taxon>
    </lineage>
</organism>
<name>A0A8S2S9W5_9BILA</name>
<evidence type="ECO:0000259" key="1">
    <source>
        <dbReference type="Pfam" id="PF25065"/>
    </source>
</evidence>
<reference evidence="3" key="1">
    <citation type="submission" date="2021-02" db="EMBL/GenBank/DDBJ databases">
        <authorList>
            <person name="Nowell W R."/>
        </authorList>
    </citation>
    <scope>NUCLEOTIDE SEQUENCE</scope>
</reference>